<keyword evidence="2" id="KW-1185">Reference proteome</keyword>
<proteinExistence type="predicted"/>
<reference evidence="2" key="1">
    <citation type="submission" date="2018-09" db="EMBL/GenBank/DDBJ databases">
        <title>Chryseolinea sp. KIS68-18 isolated from soil.</title>
        <authorList>
            <person name="Weon H.-Y."/>
            <person name="Kwon S.-W."/>
            <person name="Lee S.A."/>
        </authorList>
    </citation>
    <scope>NUCLEOTIDE SEQUENCE [LARGE SCALE GENOMIC DNA]</scope>
    <source>
        <strain evidence="2">KIS68-18</strain>
    </source>
</reference>
<dbReference type="Proteomes" id="UP000266183">
    <property type="component" value="Chromosome"/>
</dbReference>
<dbReference type="RefSeq" id="WP_119753638.1">
    <property type="nucleotide sequence ID" value="NZ_CP032382.1"/>
</dbReference>
<evidence type="ECO:0000313" key="1">
    <source>
        <dbReference type="EMBL" id="AYB30346.1"/>
    </source>
</evidence>
<name>A0A385SIP9_9BACT</name>
<evidence type="ECO:0000313" key="2">
    <source>
        <dbReference type="Proteomes" id="UP000266183"/>
    </source>
</evidence>
<organism evidence="1 2">
    <name type="scientific">Chryseolinea soli</name>
    <dbReference type="NCBI Taxonomy" id="2321403"/>
    <lineage>
        <taxon>Bacteria</taxon>
        <taxon>Pseudomonadati</taxon>
        <taxon>Bacteroidota</taxon>
        <taxon>Cytophagia</taxon>
        <taxon>Cytophagales</taxon>
        <taxon>Fulvivirgaceae</taxon>
        <taxon>Chryseolinea</taxon>
    </lineage>
</organism>
<gene>
    <name evidence="1" type="ORF">D4L85_06990</name>
</gene>
<sequence>MEETQDQIVNKVANSALVTFDLEHYYQPGERVVLDIKGQLYQELILKEKDFRDFIRQHDWTAYQDKYVAITCTADAIVPTWAFMLVSIALQPYAKQVVFGTLEELETAIFKKSLEKVDWTTFQNAKVVVKGCSKVDVPVAIYVEATNNLRPYAASIMFGEPCSTVPLYKKPKN</sequence>
<dbReference type="Pfam" id="PF10652">
    <property type="entry name" value="DUF2480"/>
    <property type="match status" value="1"/>
</dbReference>
<dbReference type="AlphaFoldDB" id="A0A385SIP9"/>
<dbReference type="InterPro" id="IPR018914">
    <property type="entry name" value="DUF2480"/>
</dbReference>
<dbReference type="EMBL" id="CP032382">
    <property type="protein sequence ID" value="AYB30346.1"/>
    <property type="molecule type" value="Genomic_DNA"/>
</dbReference>
<dbReference type="KEGG" id="chk:D4L85_06990"/>
<protein>
    <submittedName>
        <fullName evidence="1">DUF2480 family protein</fullName>
    </submittedName>
</protein>
<dbReference type="OrthoDB" id="9803040at2"/>
<accession>A0A385SIP9</accession>